<evidence type="ECO:0000256" key="6">
    <source>
        <dbReference type="SAM" id="Phobius"/>
    </source>
</evidence>
<evidence type="ECO:0000256" key="4">
    <source>
        <dbReference type="ARBA" id="ARBA00022989"/>
    </source>
</evidence>
<dbReference type="EMBL" id="QNRK01000031">
    <property type="protein sequence ID" value="RBP06421.1"/>
    <property type="molecule type" value="Genomic_DNA"/>
</dbReference>
<dbReference type="Pfam" id="PF01553">
    <property type="entry name" value="Acyltransferase"/>
    <property type="match status" value="1"/>
</dbReference>
<feature type="transmembrane region" description="Helical" evidence="6">
    <location>
        <begin position="260"/>
        <end position="280"/>
    </location>
</feature>
<keyword evidence="3 6" id="KW-0812">Transmembrane</keyword>
<dbReference type="InterPro" id="IPR042099">
    <property type="entry name" value="ANL_N_sf"/>
</dbReference>
<dbReference type="Gene3D" id="3.30.300.30">
    <property type="match status" value="1"/>
</dbReference>
<evidence type="ECO:0000256" key="1">
    <source>
        <dbReference type="ARBA" id="ARBA00006432"/>
    </source>
</evidence>
<feature type="transmembrane region" description="Helical" evidence="6">
    <location>
        <begin position="400"/>
        <end position="418"/>
    </location>
</feature>
<keyword evidence="4 6" id="KW-1133">Transmembrane helix</keyword>
<dbReference type="InterPro" id="IPR002123">
    <property type="entry name" value="Plipid/glycerol_acylTrfase"/>
</dbReference>
<feature type="transmembrane region" description="Helical" evidence="6">
    <location>
        <begin position="170"/>
        <end position="190"/>
    </location>
</feature>
<dbReference type="CDD" id="cd06173">
    <property type="entry name" value="MFS_MefA_like"/>
    <property type="match status" value="1"/>
</dbReference>
<keyword evidence="5 6" id="KW-0472">Membrane</keyword>
<feature type="transmembrane region" description="Helical" evidence="6">
    <location>
        <begin position="332"/>
        <end position="354"/>
    </location>
</feature>
<dbReference type="Proteomes" id="UP000253529">
    <property type="component" value="Unassembled WGS sequence"/>
</dbReference>
<comment type="similarity">
    <text evidence="1">Belongs to the ATP-dependent AMP-binding enzyme family.</text>
</comment>
<dbReference type="InterPro" id="IPR036259">
    <property type="entry name" value="MFS_trans_sf"/>
</dbReference>
<dbReference type="GO" id="GO:0022857">
    <property type="term" value="F:transmembrane transporter activity"/>
    <property type="evidence" value="ECO:0007669"/>
    <property type="project" value="InterPro"/>
</dbReference>
<feature type="transmembrane region" description="Helical" evidence="6">
    <location>
        <begin position="292"/>
        <end position="312"/>
    </location>
</feature>
<dbReference type="Gene3D" id="3.40.50.12780">
    <property type="entry name" value="N-terminal domain of ligase-like"/>
    <property type="match status" value="1"/>
</dbReference>
<comment type="caution">
    <text evidence="8">The sequence shown here is derived from an EMBL/GenBank/DDBJ whole genome shotgun (WGS) entry which is preliminary data.</text>
</comment>
<dbReference type="CDD" id="cd07989">
    <property type="entry name" value="LPLAT_AGPAT-like"/>
    <property type="match status" value="1"/>
</dbReference>
<dbReference type="InterPro" id="IPR011701">
    <property type="entry name" value="MFS"/>
</dbReference>
<dbReference type="Pfam" id="PF07690">
    <property type="entry name" value="MFS_1"/>
    <property type="match status" value="1"/>
</dbReference>
<name>A0A366EVJ1_9HYPH</name>
<keyword evidence="8" id="KW-0012">Acyltransferase</keyword>
<accession>A0A366EVJ1</accession>
<gene>
    <name evidence="8" type="ORF">DFR50_13141</name>
</gene>
<feature type="transmembrane region" description="Helical" evidence="6">
    <location>
        <begin position="366"/>
        <end position="388"/>
    </location>
</feature>
<dbReference type="InterPro" id="IPR045851">
    <property type="entry name" value="AMP-bd_C_sf"/>
</dbReference>
<dbReference type="GO" id="GO:0006631">
    <property type="term" value="P:fatty acid metabolic process"/>
    <property type="evidence" value="ECO:0007669"/>
    <property type="project" value="TreeGrafter"/>
</dbReference>
<dbReference type="NCBIfam" id="NF005291">
    <property type="entry name" value="PRK06814.1"/>
    <property type="match status" value="1"/>
</dbReference>
<dbReference type="InterPro" id="IPR020845">
    <property type="entry name" value="AMP-binding_CS"/>
</dbReference>
<organism evidence="8 9">
    <name type="scientific">Roseiarcus fermentans</name>
    <dbReference type="NCBI Taxonomy" id="1473586"/>
    <lineage>
        <taxon>Bacteria</taxon>
        <taxon>Pseudomonadati</taxon>
        <taxon>Pseudomonadota</taxon>
        <taxon>Alphaproteobacteria</taxon>
        <taxon>Hyphomicrobiales</taxon>
        <taxon>Roseiarcaceae</taxon>
        <taxon>Roseiarcus</taxon>
    </lineage>
</organism>
<keyword evidence="9" id="KW-1185">Reference proteome</keyword>
<dbReference type="GO" id="GO:0031956">
    <property type="term" value="F:medium-chain fatty acid-CoA ligase activity"/>
    <property type="evidence" value="ECO:0007669"/>
    <property type="project" value="TreeGrafter"/>
</dbReference>
<feature type="domain" description="Phospholipid/glycerol acyltransferase" evidence="7">
    <location>
        <begin position="452"/>
        <end position="562"/>
    </location>
</feature>
<feature type="transmembrane region" description="Helical" evidence="6">
    <location>
        <begin position="141"/>
        <end position="163"/>
    </location>
</feature>
<evidence type="ECO:0000256" key="3">
    <source>
        <dbReference type="ARBA" id="ARBA00022692"/>
    </source>
</evidence>
<evidence type="ECO:0000256" key="5">
    <source>
        <dbReference type="ARBA" id="ARBA00023136"/>
    </source>
</evidence>
<dbReference type="PANTHER" id="PTHR43201">
    <property type="entry name" value="ACYL-COA SYNTHETASE"/>
    <property type="match status" value="1"/>
</dbReference>
<keyword evidence="8" id="KW-0808">Transferase</keyword>
<dbReference type="OrthoDB" id="9803968at2"/>
<evidence type="ECO:0000256" key="2">
    <source>
        <dbReference type="ARBA" id="ARBA00022598"/>
    </source>
</evidence>
<dbReference type="SUPFAM" id="SSF69593">
    <property type="entry name" value="Glycerol-3-phosphate (1)-acyltransferase"/>
    <property type="match status" value="1"/>
</dbReference>
<feature type="transmembrane region" description="Helical" evidence="6">
    <location>
        <begin position="48"/>
        <end position="67"/>
    </location>
</feature>
<dbReference type="Pfam" id="PF00501">
    <property type="entry name" value="AMP-binding"/>
    <property type="match status" value="1"/>
</dbReference>
<dbReference type="PROSITE" id="PS00455">
    <property type="entry name" value="AMP_BINDING"/>
    <property type="match status" value="1"/>
</dbReference>
<dbReference type="SUPFAM" id="SSF103473">
    <property type="entry name" value="MFS general substrate transporter"/>
    <property type="match status" value="1"/>
</dbReference>
<dbReference type="Gene3D" id="1.20.1250.20">
    <property type="entry name" value="MFS general substrate transporter like domains"/>
    <property type="match status" value="1"/>
</dbReference>
<protein>
    <submittedName>
        <fullName evidence="8">Acyl-[acyl-carrier-protein]-phospholipid O-acyltransferase/long-chain-fatty-acid--[acyl-carrier-protein] ligase</fullName>
    </submittedName>
</protein>
<dbReference type="SUPFAM" id="SSF56801">
    <property type="entry name" value="Acetyl-CoA synthetase-like"/>
    <property type="match status" value="1"/>
</dbReference>
<sequence>MFGALMTSRRFAPLFWCQFLSAFNDNFVRNMLVMLILFRFGAGDGSLKILLASMVFVLPAIPLSALGGEIADSHDKAAVARRLKLAEIVVQAIAAAGFVFSSLPLLYVALFGLGCIAALFGPIKYGILPDHLRRTELVAGNALVEGATYAAIICGLILGGLAAANGRSSLGIVAQMMLVAFACYATARFIPPTGVGAPGLKVRWNVFASTWAIIGELRADRRSWAAALATSWFWTVGIVALSLVPVIVKARIGGGLDVEIGVNLIFAVGVALGSLAAAALAHGRIELAPAPFLLLVMAAPLIDLGLTTSGLAAASRTVPLAEFFMSPLGLRLAFDLLVFSAAAGLFVVPIFAAIQAWAGEDRRARVTAAVNALNYLMMVAGSLATMILLELVRLSEPATLVLLGLANLVAAALAFRSLPANPLAFLARLALGIVYRLEVVGADNLPRPDDCAVIAVNHVSFLDAVALTAVMEQAPLLAVDRIAARRGLVKPLLGILGIAPMDPARPLTARALVGAARAGRALAVFPEGRTALTPMIMRDYAALSLMIEKTGALVTPVRIEGAERTLFSRLDPAHVGRRLFPKIRLTVLPPRRLAVPRAANGRARRRAAGAALVDLMADVVFETTDIRRTLHAAFEAQVRRTGVKRIVVEDPLAGPMTVRMFRIGIAVLARKIAALSAPGETVGLMLPNANGAVVTFMALQAAGRVAALLNFTAGPANLVSACRTAEIRLVLTSRAFVEKADLGPVIEAIAEVARIVWLEDVRAGATARDKLTAALTAGRALTPRAPDDPAAVLFTSGTEGAPKGVALSHANILANVAQIDARYDLRVSDIVFNPLPMFHAFGLSAGTLLGLMTSMRVSLYPTPLHYRQIPDLIDRVGATVLFGTDTFLTGWARNAAADGFRSLRYVIAGAEALKPETRRVYQEKFGLQLFEGYGVTEAAPVLAVNAPMFNRIGTVGRLLPHIRTRIVPVPGIEEGGRLLVKGPNVMVGYYRADNPGELEPPAGGWHDTGDIVAIDAEGFVAIKGRAKRFAKLAGELISLAAIEDLLWGLWPEDAVACVAAPDAKRGERVILATTHRGAAKAEVDAWMKIKGAAPIMAPASVVVLDAIPLLGSGKVDYVALVKALRERGA</sequence>
<dbReference type="SMART" id="SM00563">
    <property type="entry name" value="PlsC"/>
    <property type="match status" value="1"/>
</dbReference>
<dbReference type="RefSeq" id="WP_113891618.1">
    <property type="nucleotide sequence ID" value="NZ_QNRK01000031.1"/>
</dbReference>
<dbReference type="PANTHER" id="PTHR43201:SF5">
    <property type="entry name" value="MEDIUM-CHAIN ACYL-COA LIGASE ACSF2, MITOCHONDRIAL"/>
    <property type="match status" value="1"/>
</dbReference>
<evidence type="ECO:0000313" key="8">
    <source>
        <dbReference type="EMBL" id="RBP06421.1"/>
    </source>
</evidence>
<proteinExistence type="inferred from homology"/>
<reference evidence="8 9" key="1">
    <citation type="submission" date="2018-06" db="EMBL/GenBank/DDBJ databases">
        <title>Genomic Encyclopedia of Type Strains, Phase IV (KMG-IV): sequencing the most valuable type-strain genomes for metagenomic binning, comparative biology and taxonomic classification.</title>
        <authorList>
            <person name="Goeker M."/>
        </authorList>
    </citation>
    <scope>NUCLEOTIDE SEQUENCE [LARGE SCALE GENOMIC DNA]</scope>
    <source>
        <strain evidence="8 9">DSM 24875</strain>
    </source>
</reference>
<evidence type="ECO:0000259" key="7">
    <source>
        <dbReference type="SMART" id="SM00563"/>
    </source>
</evidence>
<dbReference type="InterPro" id="IPR000873">
    <property type="entry name" value="AMP-dep_synth/lig_dom"/>
</dbReference>
<evidence type="ECO:0000313" key="9">
    <source>
        <dbReference type="Proteomes" id="UP000253529"/>
    </source>
</evidence>
<feature type="transmembrane region" description="Helical" evidence="6">
    <location>
        <begin position="88"/>
        <end position="121"/>
    </location>
</feature>
<feature type="transmembrane region" description="Helical" evidence="6">
    <location>
        <begin position="226"/>
        <end position="248"/>
    </location>
</feature>
<dbReference type="AlphaFoldDB" id="A0A366EVJ1"/>
<dbReference type="GO" id="GO:0016746">
    <property type="term" value="F:acyltransferase activity"/>
    <property type="evidence" value="ECO:0007669"/>
    <property type="project" value="UniProtKB-KW"/>
</dbReference>
<keyword evidence="2 8" id="KW-0436">Ligase</keyword>